<evidence type="ECO:0000313" key="3">
    <source>
        <dbReference type="Proteomes" id="UP001284601"/>
    </source>
</evidence>
<feature type="transmembrane region" description="Helical" evidence="1">
    <location>
        <begin position="518"/>
        <end position="543"/>
    </location>
</feature>
<sequence length="554" mass="58609">MSATSEHVDGSGGFGEREGGFTQRALAWIERNGNKVPNPAILFLGLCIGVIVLSQLLDWIGVSITSEVVEPGGTAVEQSLNGVSSLPYDNAPEQYEVVTETFSVRGLLTVDGIRFMFTSFVPNFLGFTAIGVILVAMIGVGVAELSGLVGGLIRKLVAISTAASLTFIIVFVGIVSSIAADAGYLVLIPLAATAFLSVGRNPLAGIAAGFGAVSAAFGVNILIVPADAVITDITNEAAALVDPTTRIDLVSNLYFGAACTIFLTIVIALVTTKIVEPRLGRWDRSLADEEELAREEGEAVDAALEAKGLRWAGIAVLAVLAVVALLTLPSGAPLRNPETGDIIGDSPFMSSLIVIISAAFLAAGIAYGRVVGTIRGSDDVLGMITRSWASLVSLLFLFLLIAQFIAYFDFSNMAQVAAVWLGDILEELDLGDLWLLLGVMVVTILVNVLIPAKIAKWAILAPIFVPLMLRLGIEPQTVLAAYRVGDSPTNVLTPLMPYFALMVVFAQRYQRDAGIGTVIALMIPYTVVLTIAWTLFFVAWYLLGIPLGPGWPVR</sequence>
<comment type="caution">
    <text evidence="2">The sequence shown here is derived from an EMBL/GenBank/DDBJ whole genome shotgun (WGS) entry which is preliminary data.</text>
</comment>
<keyword evidence="3" id="KW-1185">Reference proteome</keyword>
<reference evidence="3" key="1">
    <citation type="submission" date="2023-07" db="EMBL/GenBank/DDBJ databases">
        <title>Conexibacter stalactiti sp. nov., isolated from stalactites in a lava cave and emended description of the genus Conexibacter.</title>
        <authorList>
            <person name="Lee S.D."/>
        </authorList>
    </citation>
    <scope>NUCLEOTIDE SEQUENCE [LARGE SCALE GENOMIC DNA]</scope>
    <source>
        <strain evidence="3">KCTC 39840</strain>
    </source>
</reference>
<feature type="transmembrane region" description="Helical" evidence="1">
    <location>
        <begin position="156"/>
        <end position="176"/>
    </location>
</feature>
<feature type="transmembrane region" description="Helical" evidence="1">
    <location>
        <begin position="488"/>
        <end position="506"/>
    </location>
</feature>
<dbReference type="Pfam" id="PF03806">
    <property type="entry name" value="ABG_transport"/>
    <property type="match status" value="1"/>
</dbReference>
<feature type="transmembrane region" description="Helical" evidence="1">
    <location>
        <begin position="253"/>
        <end position="275"/>
    </location>
</feature>
<dbReference type="RefSeq" id="WP_318601216.1">
    <property type="nucleotide sequence ID" value="NZ_JAWSTH010000163.1"/>
</dbReference>
<protein>
    <submittedName>
        <fullName evidence="2">AbgT family transporter</fullName>
    </submittedName>
</protein>
<evidence type="ECO:0000313" key="2">
    <source>
        <dbReference type="EMBL" id="MDW5598668.1"/>
    </source>
</evidence>
<name>A0ABU4HZB9_9ACTN</name>
<feature type="transmembrane region" description="Helical" evidence="1">
    <location>
        <begin position="206"/>
        <end position="226"/>
    </location>
</feature>
<proteinExistence type="predicted"/>
<feature type="transmembrane region" description="Helical" evidence="1">
    <location>
        <begin position="40"/>
        <end position="57"/>
    </location>
</feature>
<gene>
    <name evidence="2" type="ORF">R7226_30180</name>
</gene>
<feature type="transmembrane region" description="Helical" evidence="1">
    <location>
        <begin position="348"/>
        <end position="367"/>
    </location>
</feature>
<feature type="transmembrane region" description="Helical" evidence="1">
    <location>
        <begin position="124"/>
        <end position="149"/>
    </location>
</feature>
<feature type="transmembrane region" description="Helical" evidence="1">
    <location>
        <begin position="433"/>
        <end position="450"/>
    </location>
</feature>
<feature type="transmembrane region" description="Helical" evidence="1">
    <location>
        <begin position="182"/>
        <end position="199"/>
    </location>
</feature>
<dbReference type="EMBL" id="JAWSTH010000163">
    <property type="protein sequence ID" value="MDW5598668.1"/>
    <property type="molecule type" value="Genomic_DNA"/>
</dbReference>
<evidence type="ECO:0000256" key="1">
    <source>
        <dbReference type="SAM" id="Phobius"/>
    </source>
</evidence>
<keyword evidence="1" id="KW-0812">Transmembrane</keyword>
<organism evidence="2 3">
    <name type="scientific">Conexibacter stalactiti</name>
    <dbReference type="NCBI Taxonomy" id="1940611"/>
    <lineage>
        <taxon>Bacteria</taxon>
        <taxon>Bacillati</taxon>
        <taxon>Actinomycetota</taxon>
        <taxon>Thermoleophilia</taxon>
        <taxon>Solirubrobacterales</taxon>
        <taxon>Conexibacteraceae</taxon>
        <taxon>Conexibacter</taxon>
    </lineage>
</organism>
<reference evidence="2 3" key="2">
    <citation type="submission" date="2023-10" db="EMBL/GenBank/DDBJ databases">
        <authorList>
            <person name="Han X.F."/>
        </authorList>
    </citation>
    <scope>NUCLEOTIDE SEQUENCE [LARGE SCALE GENOMIC DNA]</scope>
    <source>
        <strain evidence="2 3">KCTC 39840</strain>
    </source>
</reference>
<dbReference type="InterPro" id="IPR004697">
    <property type="entry name" value="AbgT"/>
</dbReference>
<dbReference type="PANTHER" id="PTHR30282:SF0">
    <property type="entry name" value="P-AMINOBENZOYL-GLUTAMATE TRANSPORT PROTEIN"/>
    <property type="match status" value="1"/>
</dbReference>
<feature type="transmembrane region" description="Helical" evidence="1">
    <location>
        <begin position="309"/>
        <end position="328"/>
    </location>
</feature>
<dbReference type="Proteomes" id="UP001284601">
    <property type="component" value="Unassembled WGS sequence"/>
</dbReference>
<dbReference type="PANTHER" id="PTHR30282">
    <property type="entry name" value="P-AMINOBENZOYL GLUTAMATE TRANSPORTER"/>
    <property type="match status" value="1"/>
</dbReference>
<keyword evidence="1" id="KW-0472">Membrane</keyword>
<feature type="transmembrane region" description="Helical" evidence="1">
    <location>
        <begin position="388"/>
        <end position="408"/>
    </location>
</feature>
<keyword evidence="1" id="KW-1133">Transmembrane helix</keyword>
<accession>A0ABU4HZB9</accession>
<feature type="transmembrane region" description="Helical" evidence="1">
    <location>
        <begin position="457"/>
        <end position="473"/>
    </location>
</feature>